<protein>
    <submittedName>
        <fullName evidence="1">Uncharacterized protein</fullName>
    </submittedName>
</protein>
<reference evidence="1 2" key="1">
    <citation type="submission" date="2023-10" db="EMBL/GenBank/DDBJ databases">
        <title>Genomes of two closely related lineages of the louse Polyplax serrata with different host specificities.</title>
        <authorList>
            <person name="Martinu J."/>
            <person name="Tarabai H."/>
            <person name="Stefka J."/>
            <person name="Hypsa V."/>
        </authorList>
    </citation>
    <scope>NUCLEOTIDE SEQUENCE [LARGE SCALE GENOMIC DNA]</scope>
    <source>
        <strain evidence="1">HR10_N</strain>
    </source>
</reference>
<proteinExistence type="predicted"/>
<comment type="caution">
    <text evidence="1">The sequence shown here is derived from an EMBL/GenBank/DDBJ whole genome shotgun (WGS) entry which is preliminary data.</text>
</comment>
<name>A0AAN8Q5Z2_POLSC</name>
<dbReference type="AlphaFoldDB" id="A0AAN8Q5Z2"/>
<organism evidence="1 2">
    <name type="scientific">Polyplax serrata</name>
    <name type="common">Common mouse louse</name>
    <dbReference type="NCBI Taxonomy" id="468196"/>
    <lineage>
        <taxon>Eukaryota</taxon>
        <taxon>Metazoa</taxon>
        <taxon>Ecdysozoa</taxon>
        <taxon>Arthropoda</taxon>
        <taxon>Hexapoda</taxon>
        <taxon>Insecta</taxon>
        <taxon>Pterygota</taxon>
        <taxon>Neoptera</taxon>
        <taxon>Paraneoptera</taxon>
        <taxon>Psocodea</taxon>
        <taxon>Troctomorpha</taxon>
        <taxon>Phthiraptera</taxon>
        <taxon>Anoplura</taxon>
        <taxon>Polyplacidae</taxon>
        <taxon>Polyplax</taxon>
    </lineage>
</organism>
<evidence type="ECO:0000313" key="1">
    <source>
        <dbReference type="EMBL" id="KAK6639103.1"/>
    </source>
</evidence>
<accession>A0AAN8Q5Z2</accession>
<gene>
    <name evidence="1" type="ORF">RUM43_007373</name>
</gene>
<evidence type="ECO:0000313" key="2">
    <source>
        <dbReference type="Proteomes" id="UP001372834"/>
    </source>
</evidence>
<sequence>MKLSYVRDSNNDNELTKRRKFHYERNKINAFLVEPVERRNKYLLDLTRPKGCGNLRHQFRFDRKKEEEEEEEEDEELTHDNVKRCCSAQEKWPSELTSELLTPPESVDCGPLIGKQS</sequence>
<dbReference type="Proteomes" id="UP001372834">
    <property type="component" value="Unassembled WGS sequence"/>
</dbReference>
<dbReference type="EMBL" id="JAWJWE010000003">
    <property type="protein sequence ID" value="KAK6639103.1"/>
    <property type="molecule type" value="Genomic_DNA"/>
</dbReference>